<evidence type="ECO:0000256" key="1">
    <source>
        <dbReference type="SAM" id="SignalP"/>
    </source>
</evidence>
<keyword evidence="1" id="KW-0732">Signal</keyword>
<proteinExistence type="predicted"/>
<accession>A0A9J6PPC7</accession>
<feature type="signal peptide" evidence="1">
    <location>
        <begin position="1"/>
        <end position="31"/>
    </location>
</feature>
<organism evidence="2 3">
    <name type="scientific">Futiania mangrovi</name>
    <dbReference type="NCBI Taxonomy" id="2959716"/>
    <lineage>
        <taxon>Bacteria</taxon>
        <taxon>Pseudomonadati</taxon>
        <taxon>Pseudomonadota</taxon>
        <taxon>Alphaproteobacteria</taxon>
        <taxon>Futianiales</taxon>
        <taxon>Futianiaceae</taxon>
        <taxon>Futiania</taxon>
    </lineage>
</organism>
<gene>
    <name evidence="2" type="ORF">NJQ99_16155</name>
</gene>
<keyword evidence="3" id="KW-1185">Reference proteome</keyword>
<evidence type="ECO:0000313" key="2">
    <source>
        <dbReference type="EMBL" id="MCP1337954.1"/>
    </source>
</evidence>
<feature type="chain" id="PRO_5039892775" evidence="1">
    <location>
        <begin position="32"/>
        <end position="150"/>
    </location>
</feature>
<sequence>MVMRLRGVRMGRLSAALALALTGALAAGAYAAEPPAGVAGMPNRPAAIQPVGEAHISGTGPAAIVGFAPGSAEVPPAGVRVLSLFAARVRDHGGPVVVLHEDDGSGLTLEMARVRQVRDLLSHLGVEVADSPPESASGLVIVVTGTLGGY</sequence>
<dbReference type="AlphaFoldDB" id="A0A9J6PPC7"/>
<evidence type="ECO:0000313" key="3">
    <source>
        <dbReference type="Proteomes" id="UP001055804"/>
    </source>
</evidence>
<name>A0A9J6PPC7_9PROT</name>
<protein>
    <submittedName>
        <fullName evidence="2">Uncharacterized protein</fullName>
    </submittedName>
</protein>
<comment type="caution">
    <text evidence="2">The sequence shown here is derived from an EMBL/GenBank/DDBJ whole genome shotgun (WGS) entry which is preliminary data.</text>
</comment>
<dbReference type="Proteomes" id="UP001055804">
    <property type="component" value="Unassembled WGS sequence"/>
</dbReference>
<dbReference type="EMBL" id="JAMZFT010000004">
    <property type="protein sequence ID" value="MCP1337954.1"/>
    <property type="molecule type" value="Genomic_DNA"/>
</dbReference>
<dbReference type="RefSeq" id="WP_269333915.1">
    <property type="nucleotide sequence ID" value="NZ_JAMZFT010000004.1"/>
</dbReference>
<reference evidence="2" key="1">
    <citation type="submission" date="2022-06" db="EMBL/GenBank/DDBJ databases">
        <title>Isolation and Genomics of Futiania mangrovii gen. nov., sp. nov., a Rare and Metabolically-versatile member in the Class Alphaproteobacteria.</title>
        <authorList>
            <person name="Liu L."/>
            <person name="Huang W.-C."/>
            <person name="Pan J."/>
            <person name="Li J."/>
            <person name="Huang Y."/>
            <person name="Du H."/>
            <person name="Liu Y."/>
            <person name="Li M."/>
        </authorList>
    </citation>
    <scope>NUCLEOTIDE SEQUENCE</scope>
    <source>
        <strain evidence="2">FT118</strain>
    </source>
</reference>